<feature type="coiled-coil region" evidence="5">
    <location>
        <begin position="77"/>
        <end position="167"/>
    </location>
</feature>
<comment type="similarity">
    <text evidence="1">Belongs to the WD repeat ATG16 family.</text>
</comment>
<dbReference type="WBParaSite" id="PSAMB.scaffold1070size36389.g10850.t1">
    <property type="protein sequence ID" value="PSAMB.scaffold1070size36389.g10850.t1"/>
    <property type="gene ID" value="PSAMB.scaffold1070size36389.g10850"/>
</dbReference>
<feature type="repeat" description="WD" evidence="4">
    <location>
        <begin position="243"/>
        <end position="284"/>
    </location>
</feature>
<dbReference type="Pfam" id="PF08614">
    <property type="entry name" value="ATG16"/>
    <property type="match status" value="1"/>
</dbReference>
<reference evidence="8" key="1">
    <citation type="submission" date="2022-11" db="UniProtKB">
        <authorList>
            <consortium name="WormBaseParasite"/>
        </authorList>
    </citation>
    <scope>IDENTIFICATION</scope>
</reference>
<dbReference type="PROSITE" id="PS50294">
    <property type="entry name" value="WD_REPEATS_REGION"/>
    <property type="match status" value="3"/>
</dbReference>
<feature type="domain" description="Autophagy-related protein 16" evidence="6">
    <location>
        <begin position="10"/>
        <end position="180"/>
    </location>
</feature>
<protein>
    <submittedName>
        <fullName evidence="8">Autophagy-related protein 16 domain-containing protein</fullName>
    </submittedName>
</protein>
<dbReference type="CDD" id="cd00200">
    <property type="entry name" value="WD40"/>
    <property type="match status" value="1"/>
</dbReference>
<evidence type="ECO:0000256" key="1">
    <source>
        <dbReference type="ARBA" id="ARBA00009271"/>
    </source>
</evidence>
<dbReference type="GO" id="GO:0000045">
    <property type="term" value="P:autophagosome assembly"/>
    <property type="evidence" value="ECO:0007669"/>
    <property type="project" value="InterPro"/>
</dbReference>
<dbReference type="AlphaFoldDB" id="A0A914UKN1"/>
<evidence type="ECO:0000256" key="4">
    <source>
        <dbReference type="PROSITE-ProRule" id="PRU00221"/>
    </source>
</evidence>
<evidence type="ECO:0000313" key="7">
    <source>
        <dbReference type="Proteomes" id="UP000887566"/>
    </source>
</evidence>
<dbReference type="Gene3D" id="1.20.5.170">
    <property type="match status" value="1"/>
</dbReference>
<dbReference type="InterPro" id="IPR020472">
    <property type="entry name" value="WD40_PAC1"/>
</dbReference>
<dbReference type="SUPFAM" id="SSF50978">
    <property type="entry name" value="WD40 repeat-like"/>
    <property type="match status" value="1"/>
</dbReference>
<dbReference type="PROSITE" id="PS50082">
    <property type="entry name" value="WD_REPEATS_2"/>
    <property type="match status" value="4"/>
</dbReference>
<dbReference type="Gene3D" id="2.130.10.10">
    <property type="entry name" value="YVTN repeat-like/Quinoprotein amine dehydrogenase"/>
    <property type="match status" value="2"/>
</dbReference>
<keyword evidence="5" id="KW-0175">Coiled coil</keyword>
<sequence>MDTSSYRTVILDRLQHLNRRTSDYQSLFTAYSDLVDKVIALTAQNNRIRKDGNDSPSHQANAVTTLQTELSELYKKKAQNDQQLIETNNRLQAKEKECDEAKQQRDKALNEVIVVKSRNANLEEHNGELNRTNQHLRDEYLALQATYNGLEQKYRQTKEEFEQLIERWTAFKAKEAEFYNEQNDIAQKKREQRLRSEIEEATAAQRNVPTFDDKAFEVVGHISDRTASICIGDVVPTRCALQFEAHEGEVNAVKWSPSGNRFATGGTDRKIKLYELANNKQDLRATFTGSNQALMSLDFDHEESQILGASNDFAVRVWTISDQRCRHSLTGHSGKVFAARFHAEATQVVSGSHDRTLKVWDLRNRRCYKTLFAGSTVHDIVTSEGGPSASIISGHYDKKLRFWDTRSESTAVEVLLAGRVTSLDISLDRLYLLCCTRDDSLCMVDLRTNQVIHTYCAETFRVSCDYSRAVLSPNMEYCAAGSSDGHVFIWNVHTSKIEKILTKGHENPVLACSWHPQGHSLLTVDRSRTVCLWT</sequence>
<dbReference type="InterPro" id="IPR036322">
    <property type="entry name" value="WD40_repeat_dom_sf"/>
</dbReference>
<dbReference type="InterPro" id="IPR013923">
    <property type="entry name" value="Autophagy-rel_prot_16_dom"/>
</dbReference>
<dbReference type="GO" id="GO:0000421">
    <property type="term" value="C:autophagosome membrane"/>
    <property type="evidence" value="ECO:0007669"/>
    <property type="project" value="TreeGrafter"/>
</dbReference>
<dbReference type="InterPro" id="IPR001680">
    <property type="entry name" value="WD40_rpt"/>
</dbReference>
<feature type="repeat" description="WD" evidence="4">
    <location>
        <begin position="329"/>
        <end position="370"/>
    </location>
</feature>
<dbReference type="GO" id="GO:0034274">
    <property type="term" value="C:Atg12-Atg5-Atg16 complex"/>
    <property type="evidence" value="ECO:0007669"/>
    <property type="project" value="TreeGrafter"/>
</dbReference>
<keyword evidence="3" id="KW-0677">Repeat</keyword>
<evidence type="ECO:0000256" key="5">
    <source>
        <dbReference type="SAM" id="Coils"/>
    </source>
</evidence>
<feature type="repeat" description="WD" evidence="4">
    <location>
        <begin position="502"/>
        <end position="534"/>
    </location>
</feature>
<evidence type="ECO:0000313" key="8">
    <source>
        <dbReference type="WBParaSite" id="PSAMB.scaffold1070size36389.g10850.t1"/>
    </source>
</evidence>
<dbReference type="PANTHER" id="PTHR19878:SF8">
    <property type="entry name" value="AUTOPHAGY-RELATED 16, ISOFORM F"/>
    <property type="match status" value="1"/>
</dbReference>
<name>A0A914UKN1_9BILA</name>
<dbReference type="InterPro" id="IPR019775">
    <property type="entry name" value="WD40_repeat_CS"/>
</dbReference>
<dbReference type="PROSITE" id="PS00678">
    <property type="entry name" value="WD_REPEATS_1"/>
    <property type="match status" value="1"/>
</dbReference>
<dbReference type="SMART" id="SM00320">
    <property type="entry name" value="WD40"/>
    <property type="match status" value="7"/>
</dbReference>
<dbReference type="Proteomes" id="UP000887566">
    <property type="component" value="Unplaced"/>
</dbReference>
<organism evidence="7 8">
    <name type="scientific">Plectus sambesii</name>
    <dbReference type="NCBI Taxonomy" id="2011161"/>
    <lineage>
        <taxon>Eukaryota</taxon>
        <taxon>Metazoa</taxon>
        <taxon>Ecdysozoa</taxon>
        <taxon>Nematoda</taxon>
        <taxon>Chromadorea</taxon>
        <taxon>Plectida</taxon>
        <taxon>Plectina</taxon>
        <taxon>Plectoidea</taxon>
        <taxon>Plectidae</taxon>
        <taxon>Plectus</taxon>
    </lineage>
</organism>
<dbReference type="PANTHER" id="PTHR19878">
    <property type="entry name" value="AUTOPHAGY PROTEIN 16-LIKE"/>
    <property type="match status" value="1"/>
</dbReference>
<feature type="repeat" description="WD" evidence="4">
    <location>
        <begin position="287"/>
        <end position="328"/>
    </location>
</feature>
<dbReference type="InterPro" id="IPR045160">
    <property type="entry name" value="ATG16"/>
</dbReference>
<evidence type="ECO:0000259" key="6">
    <source>
        <dbReference type="Pfam" id="PF08614"/>
    </source>
</evidence>
<dbReference type="GO" id="GO:0043495">
    <property type="term" value="F:protein-membrane adaptor activity"/>
    <property type="evidence" value="ECO:0007669"/>
    <property type="project" value="TreeGrafter"/>
</dbReference>
<keyword evidence="2 4" id="KW-0853">WD repeat</keyword>
<dbReference type="PRINTS" id="PR00320">
    <property type="entry name" value="GPROTEINBRPT"/>
</dbReference>
<dbReference type="CDD" id="cd22887">
    <property type="entry name" value="Atg16_CCD"/>
    <property type="match status" value="1"/>
</dbReference>
<dbReference type="Pfam" id="PF00400">
    <property type="entry name" value="WD40"/>
    <property type="match status" value="5"/>
</dbReference>
<dbReference type="InterPro" id="IPR015943">
    <property type="entry name" value="WD40/YVTN_repeat-like_dom_sf"/>
</dbReference>
<evidence type="ECO:0000256" key="2">
    <source>
        <dbReference type="ARBA" id="ARBA00022574"/>
    </source>
</evidence>
<accession>A0A914UKN1</accession>
<evidence type="ECO:0000256" key="3">
    <source>
        <dbReference type="ARBA" id="ARBA00022737"/>
    </source>
</evidence>
<keyword evidence="7" id="KW-1185">Reference proteome</keyword>
<dbReference type="GO" id="GO:0034045">
    <property type="term" value="C:phagophore assembly site membrane"/>
    <property type="evidence" value="ECO:0007669"/>
    <property type="project" value="TreeGrafter"/>
</dbReference>
<proteinExistence type="inferred from homology"/>